<dbReference type="PROSITE" id="PS50883">
    <property type="entry name" value="EAL"/>
    <property type="match status" value="1"/>
</dbReference>
<dbReference type="SUPFAM" id="SSF141868">
    <property type="entry name" value="EAL domain-like"/>
    <property type="match status" value="1"/>
</dbReference>
<dbReference type="SUPFAM" id="SSF55785">
    <property type="entry name" value="PYP-like sensor domain (PAS domain)"/>
    <property type="match status" value="1"/>
</dbReference>
<proteinExistence type="predicted"/>
<dbReference type="InterPro" id="IPR013656">
    <property type="entry name" value="PAS_4"/>
</dbReference>
<evidence type="ECO:0000259" key="4">
    <source>
        <dbReference type="PROSITE" id="PS50887"/>
    </source>
</evidence>
<dbReference type="Pfam" id="PF00497">
    <property type="entry name" value="SBP_bac_3"/>
    <property type="match status" value="1"/>
</dbReference>
<dbReference type="CDD" id="cd00130">
    <property type="entry name" value="PAS"/>
    <property type="match status" value="1"/>
</dbReference>
<dbReference type="InterPro" id="IPR035919">
    <property type="entry name" value="EAL_sf"/>
</dbReference>
<dbReference type="Gene3D" id="3.20.20.450">
    <property type="entry name" value="EAL domain"/>
    <property type="match status" value="1"/>
</dbReference>
<dbReference type="SUPFAM" id="SSF55073">
    <property type="entry name" value="Nucleotide cyclase"/>
    <property type="match status" value="1"/>
</dbReference>
<evidence type="ECO:0000259" key="2">
    <source>
        <dbReference type="PROSITE" id="PS50113"/>
    </source>
</evidence>
<dbReference type="CDD" id="cd01948">
    <property type="entry name" value="EAL"/>
    <property type="match status" value="1"/>
</dbReference>
<dbReference type="InterPro" id="IPR029787">
    <property type="entry name" value="Nucleotide_cyclase"/>
</dbReference>
<dbReference type="SMART" id="SM00052">
    <property type="entry name" value="EAL"/>
    <property type="match status" value="1"/>
</dbReference>
<dbReference type="InterPro" id="IPR001638">
    <property type="entry name" value="Solute-binding_3/MltF_N"/>
</dbReference>
<feature type="domain" description="PAC" evidence="2">
    <location>
        <begin position="357"/>
        <end position="411"/>
    </location>
</feature>
<gene>
    <name evidence="5" type="ORF">KDW95_06050</name>
</gene>
<dbReference type="InterPro" id="IPR035965">
    <property type="entry name" value="PAS-like_dom_sf"/>
</dbReference>
<dbReference type="SMART" id="SM00267">
    <property type="entry name" value="GGDEF"/>
    <property type="match status" value="1"/>
</dbReference>
<sequence>MSLWLISPAVMSGLPSRDVRVGVYENAPKIMLGEDGEPSGILGELLQQIAREEGWTLQPVVCSWSQCLEQVSAGQIDLLPDVAFSDARARTLDFHQIPSLYSWSQLYRRENVVLNSVLDLQGMRILVLAGSIQQQYLQSLLESFSVRADLVPVESLREGFERVSAGEAEAIAANYHFGDYVAAHYGVHQTSVMFQPARLFYATGKGANAQLLGTIDRYLGQWTQDPDSRYFQILQRWGTAAPVARVTAPVRWGLATLGALLLLALGGTALLRRQVALKTRHLRTSEKKLSTILNSVESYIYIKDTELRYQYGNGRVCDYFGRSPEQLAGCTDEALLPPEVVTAVRRTDRRVLDAGERVMEEETLPGPEGEGPRTYLTVKIPLRDSGGKTYGLCGISTDITAQKRNQQEIHQLAFYDQLTGLPNRRLLLDRLAHALATRERSHTEGALLFIDLDNFKDLNDTLGHDMGDQLLRQVAERLDSHVRDSDTLARLGGDEFVLMFEGLDRQADRALFEVESIAGKLLEVLREPYALPGHSHNSTVSIGVAMFSEAQSTVEELLKRADLAMYEAKTAGRNQVRFFNPQMQAEVSARAAIEADLRAGLKAEQFFLHYQPQVDAQGKLVGAEALVRWRHPEMGLVAPGAFIAVAESTGLILPLGRYIMRCACRQLVAWAEQPQWARLPLAVNISARQFHHPGFVEEVCAVLDETGANPLRLKLELTESLLIENVETMISNMNRLKARGVRFSLDDFGTGYSSLSYLKRLPLDQLKIDQSFVRDLLKDPNDAAIVKTIIALGSSLDLAVIAEGVETKAQCDALIAIGCYQFQGYHFGRPGTVDVLESWSEGYHDHRYAFERQE</sequence>
<dbReference type="Pfam" id="PF08448">
    <property type="entry name" value="PAS_4"/>
    <property type="match status" value="1"/>
</dbReference>
<evidence type="ECO:0000259" key="3">
    <source>
        <dbReference type="PROSITE" id="PS50883"/>
    </source>
</evidence>
<protein>
    <submittedName>
        <fullName evidence="5">EAL domain-containing protein</fullName>
    </submittedName>
</protein>
<dbReference type="InterPro" id="IPR000160">
    <property type="entry name" value="GGDEF_dom"/>
</dbReference>
<dbReference type="InterPro" id="IPR000014">
    <property type="entry name" value="PAS"/>
</dbReference>
<accession>A0ABY5HTM7</accession>
<dbReference type="Gene3D" id="3.40.190.10">
    <property type="entry name" value="Periplasmic binding protein-like II"/>
    <property type="match status" value="2"/>
</dbReference>
<evidence type="ECO:0000259" key="1">
    <source>
        <dbReference type="PROSITE" id="PS50112"/>
    </source>
</evidence>
<feature type="domain" description="PAS" evidence="1">
    <location>
        <begin position="285"/>
        <end position="355"/>
    </location>
</feature>
<dbReference type="NCBIfam" id="TIGR00254">
    <property type="entry name" value="GGDEF"/>
    <property type="match status" value="1"/>
</dbReference>
<dbReference type="NCBIfam" id="TIGR00229">
    <property type="entry name" value="sensory_box"/>
    <property type="match status" value="1"/>
</dbReference>
<dbReference type="InterPro" id="IPR000700">
    <property type="entry name" value="PAS-assoc_C"/>
</dbReference>
<dbReference type="InterPro" id="IPR043128">
    <property type="entry name" value="Rev_trsase/Diguanyl_cyclase"/>
</dbReference>
<dbReference type="PANTHER" id="PTHR44757">
    <property type="entry name" value="DIGUANYLATE CYCLASE DGCP"/>
    <property type="match status" value="1"/>
</dbReference>
<dbReference type="InterPro" id="IPR001633">
    <property type="entry name" value="EAL_dom"/>
</dbReference>
<feature type="domain" description="EAL" evidence="3">
    <location>
        <begin position="590"/>
        <end position="844"/>
    </location>
</feature>
<reference evidence="5" key="1">
    <citation type="submission" date="2021-04" db="EMBL/GenBank/DDBJ databases">
        <title>Oceanospirillales bacteria with DddD are important DMSP degraders in coastal seawater.</title>
        <authorList>
            <person name="Liu J."/>
        </authorList>
    </citation>
    <scope>NUCLEOTIDE SEQUENCE</scope>
    <source>
        <strain evidence="5">D13-1</strain>
    </source>
</reference>
<dbReference type="EMBL" id="CP073347">
    <property type="protein sequence ID" value="UTW14331.1"/>
    <property type="molecule type" value="Genomic_DNA"/>
</dbReference>
<dbReference type="SMART" id="SM00062">
    <property type="entry name" value="PBPb"/>
    <property type="match status" value="1"/>
</dbReference>
<name>A0ABY5HTM7_9GAMM</name>
<dbReference type="PROSITE" id="PS50887">
    <property type="entry name" value="GGDEF"/>
    <property type="match status" value="1"/>
</dbReference>
<organism evidence="5 6">
    <name type="scientific">Marinobacterium rhizophilum</name>
    <dbReference type="NCBI Taxonomy" id="420402"/>
    <lineage>
        <taxon>Bacteria</taxon>
        <taxon>Pseudomonadati</taxon>
        <taxon>Pseudomonadota</taxon>
        <taxon>Gammaproteobacteria</taxon>
        <taxon>Oceanospirillales</taxon>
        <taxon>Oceanospirillaceae</taxon>
        <taxon>Marinobacterium</taxon>
    </lineage>
</organism>
<evidence type="ECO:0000313" key="5">
    <source>
        <dbReference type="EMBL" id="UTW14331.1"/>
    </source>
</evidence>
<dbReference type="InterPro" id="IPR052155">
    <property type="entry name" value="Biofilm_reg_signaling"/>
</dbReference>
<dbReference type="PROSITE" id="PS50112">
    <property type="entry name" value="PAS"/>
    <property type="match status" value="1"/>
</dbReference>
<dbReference type="Gene3D" id="3.30.70.270">
    <property type="match status" value="1"/>
</dbReference>
<dbReference type="CDD" id="cd01949">
    <property type="entry name" value="GGDEF"/>
    <property type="match status" value="1"/>
</dbReference>
<dbReference type="PROSITE" id="PS50113">
    <property type="entry name" value="PAC"/>
    <property type="match status" value="1"/>
</dbReference>
<keyword evidence="6" id="KW-1185">Reference proteome</keyword>
<dbReference type="PANTHER" id="PTHR44757:SF2">
    <property type="entry name" value="BIOFILM ARCHITECTURE MAINTENANCE PROTEIN MBAA"/>
    <property type="match status" value="1"/>
</dbReference>
<evidence type="ECO:0000313" key="6">
    <source>
        <dbReference type="Proteomes" id="UP001058461"/>
    </source>
</evidence>
<dbReference type="SUPFAM" id="SSF53850">
    <property type="entry name" value="Periplasmic binding protein-like II"/>
    <property type="match status" value="1"/>
</dbReference>
<dbReference type="Proteomes" id="UP001058461">
    <property type="component" value="Chromosome"/>
</dbReference>
<dbReference type="Pfam" id="PF00563">
    <property type="entry name" value="EAL"/>
    <property type="match status" value="1"/>
</dbReference>
<dbReference type="Pfam" id="PF00990">
    <property type="entry name" value="GGDEF"/>
    <property type="match status" value="1"/>
</dbReference>
<feature type="domain" description="GGDEF" evidence="4">
    <location>
        <begin position="443"/>
        <end position="581"/>
    </location>
</feature>
<dbReference type="Gene3D" id="3.30.450.20">
    <property type="entry name" value="PAS domain"/>
    <property type="match status" value="1"/>
</dbReference>